<dbReference type="PANTHER" id="PTHR30625:SF15">
    <property type="entry name" value="BIOPOLYMER TRANSPORT PROTEIN EXBB"/>
    <property type="match status" value="1"/>
</dbReference>
<evidence type="ECO:0000313" key="12">
    <source>
        <dbReference type="EMBL" id="EDX75212.1"/>
    </source>
</evidence>
<dbReference type="AlphaFoldDB" id="B4VS09"/>
<reference evidence="12 13" key="1">
    <citation type="submission" date="2008-07" db="EMBL/GenBank/DDBJ databases">
        <authorList>
            <person name="Tandeau de Marsac N."/>
            <person name="Ferriera S."/>
            <person name="Johnson J."/>
            <person name="Kravitz S."/>
            <person name="Beeson K."/>
            <person name="Sutton G."/>
            <person name="Rogers Y.-H."/>
            <person name="Friedman R."/>
            <person name="Frazier M."/>
            <person name="Venter J.C."/>
        </authorList>
    </citation>
    <scope>NUCLEOTIDE SEQUENCE [LARGE SCALE GENOMIC DNA]</scope>
    <source>
        <strain evidence="12 13">PCC 7420</strain>
    </source>
</reference>
<dbReference type="InterPro" id="IPR002898">
    <property type="entry name" value="MotA_ExbB_proton_chnl"/>
</dbReference>
<gene>
    <name evidence="12" type="ORF">MC7420_2216</name>
</gene>
<feature type="transmembrane region" description="Helical" evidence="10">
    <location>
        <begin position="12"/>
        <end position="34"/>
    </location>
</feature>
<feature type="compositionally biased region" description="Basic and acidic residues" evidence="9">
    <location>
        <begin position="294"/>
        <end position="305"/>
    </location>
</feature>
<dbReference type="Proteomes" id="UP000003835">
    <property type="component" value="Unassembled WGS sequence"/>
</dbReference>
<comment type="similarity">
    <text evidence="8">Belongs to the exbB/tolQ family.</text>
</comment>
<name>B4VS09_9CYAN</name>
<evidence type="ECO:0000256" key="8">
    <source>
        <dbReference type="RuleBase" id="RU004057"/>
    </source>
</evidence>
<evidence type="ECO:0000256" key="7">
    <source>
        <dbReference type="ARBA" id="ARBA00023136"/>
    </source>
</evidence>
<evidence type="ECO:0000256" key="2">
    <source>
        <dbReference type="ARBA" id="ARBA00022448"/>
    </source>
</evidence>
<evidence type="ECO:0000256" key="1">
    <source>
        <dbReference type="ARBA" id="ARBA00004651"/>
    </source>
</evidence>
<accession>B4VS09</accession>
<protein>
    <submittedName>
        <fullName evidence="12">Transporter, MotA/TolQ/ExbB proton channel family protein</fullName>
    </submittedName>
</protein>
<feature type="transmembrane region" description="Helical" evidence="10">
    <location>
        <begin position="115"/>
        <end position="138"/>
    </location>
</feature>
<evidence type="ECO:0000256" key="10">
    <source>
        <dbReference type="SAM" id="Phobius"/>
    </source>
</evidence>
<dbReference type="GO" id="GO:0005886">
    <property type="term" value="C:plasma membrane"/>
    <property type="evidence" value="ECO:0007669"/>
    <property type="project" value="UniProtKB-SubCell"/>
</dbReference>
<evidence type="ECO:0000313" key="13">
    <source>
        <dbReference type="Proteomes" id="UP000003835"/>
    </source>
</evidence>
<organism evidence="12 13">
    <name type="scientific">Coleofasciculus chthonoplastes PCC 7420</name>
    <dbReference type="NCBI Taxonomy" id="118168"/>
    <lineage>
        <taxon>Bacteria</taxon>
        <taxon>Bacillati</taxon>
        <taxon>Cyanobacteriota</taxon>
        <taxon>Cyanophyceae</taxon>
        <taxon>Coleofasciculales</taxon>
        <taxon>Coleofasciculaceae</taxon>
        <taxon>Coleofasciculus</taxon>
    </lineage>
</organism>
<keyword evidence="4 10" id="KW-0812">Transmembrane</keyword>
<evidence type="ECO:0000256" key="3">
    <source>
        <dbReference type="ARBA" id="ARBA00022475"/>
    </source>
</evidence>
<dbReference type="PANTHER" id="PTHR30625">
    <property type="entry name" value="PROTEIN TOLQ"/>
    <property type="match status" value="1"/>
</dbReference>
<feature type="region of interest" description="Disordered" evidence="9">
    <location>
        <begin position="231"/>
        <end position="317"/>
    </location>
</feature>
<proteinExistence type="inferred from homology"/>
<evidence type="ECO:0000259" key="11">
    <source>
        <dbReference type="Pfam" id="PF01618"/>
    </source>
</evidence>
<dbReference type="STRING" id="118168.MC7420_2216"/>
<dbReference type="OrthoDB" id="9785627at2"/>
<evidence type="ECO:0000256" key="9">
    <source>
        <dbReference type="SAM" id="MobiDB-lite"/>
    </source>
</evidence>
<keyword evidence="2 8" id="KW-0813">Transport</keyword>
<dbReference type="EMBL" id="DS989850">
    <property type="protein sequence ID" value="EDX75212.1"/>
    <property type="molecule type" value="Genomic_DNA"/>
</dbReference>
<keyword evidence="7 10" id="KW-0472">Membrane</keyword>
<evidence type="ECO:0000256" key="6">
    <source>
        <dbReference type="ARBA" id="ARBA00022989"/>
    </source>
</evidence>
<evidence type="ECO:0000256" key="4">
    <source>
        <dbReference type="ARBA" id="ARBA00022692"/>
    </source>
</evidence>
<comment type="subcellular location">
    <subcellularLocation>
        <location evidence="1">Cell membrane</location>
        <topology evidence="1">Multi-pass membrane protein</topology>
    </subcellularLocation>
    <subcellularLocation>
        <location evidence="8">Membrane</location>
        <topology evidence="8">Multi-pass membrane protein</topology>
    </subcellularLocation>
</comment>
<dbReference type="InterPro" id="IPR050790">
    <property type="entry name" value="ExbB/TolQ_transport"/>
</dbReference>
<dbReference type="HOGENOM" id="CLU_053325_3_0_3"/>
<dbReference type="Pfam" id="PF01618">
    <property type="entry name" value="MotA_ExbB"/>
    <property type="match status" value="1"/>
</dbReference>
<keyword evidence="13" id="KW-1185">Reference proteome</keyword>
<keyword evidence="5 8" id="KW-0653">Protein transport</keyword>
<sequence>MDIVAIIEKGGIAMWPLLGLSILAVGTIFERLWFWGGILLKQEEVVNRVLDAATQNWQVAREIAMKSRRQPVGRYLYAPLRLISPEPELFRLALEGAADDELATMRRGDKLLEAVIALSPLLGLLGTVLGLINSLGSITIDQLGTASTAGVTLGIGEALISTATGLIIAITSLAFYRLFQAFWFNQVKIFRKAGTELELLYRQDWLQAEDSDQMLNDTLPENHVNVYQESFEVPKRDRTPPPKPRTQQKPDDHTPVTKAKATLDNNVASDKSQLQETDRTPVTNAKANPDDNVDPDKSQVSESDRTAVPNPQGKPEN</sequence>
<feature type="domain" description="MotA/TolQ/ExbB proton channel" evidence="11">
    <location>
        <begin position="69"/>
        <end position="190"/>
    </location>
</feature>
<dbReference type="GO" id="GO:0017038">
    <property type="term" value="P:protein import"/>
    <property type="evidence" value="ECO:0007669"/>
    <property type="project" value="TreeGrafter"/>
</dbReference>
<feature type="transmembrane region" description="Helical" evidence="10">
    <location>
        <begin position="158"/>
        <end position="179"/>
    </location>
</feature>
<feature type="compositionally biased region" description="Polar residues" evidence="9">
    <location>
        <begin position="263"/>
        <end position="286"/>
    </location>
</feature>
<evidence type="ECO:0000256" key="5">
    <source>
        <dbReference type="ARBA" id="ARBA00022927"/>
    </source>
</evidence>
<keyword evidence="6 10" id="KW-1133">Transmembrane helix</keyword>
<keyword evidence="3" id="KW-1003">Cell membrane</keyword>
<dbReference type="eggNOG" id="COG0811">
    <property type="taxonomic scope" value="Bacteria"/>
</dbReference>